<proteinExistence type="predicted"/>
<protein>
    <submittedName>
        <fullName evidence="1">Uncharacterized protein</fullName>
    </submittedName>
</protein>
<evidence type="ECO:0000313" key="2">
    <source>
        <dbReference type="Proteomes" id="UP001432027"/>
    </source>
</evidence>
<name>A0AAV5SU79_9BILA</name>
<reference evidence="1" key="1">
    <citation type="submission" date="2023-10" db="EMBL/GenBank/DDBJ databases">
        <title>Genome assembly of Pristionchus species.</title>
        <authorList>
            <person name="Yoshida K."/>
            <person name="Sommer R.J."/>
        </authorList>
    </citation>
    <scope>NUCLEOTIDE SEQUENCE</scope>
    <source>
        <strain evidence="1">RS0144</strain>
    </source>
</reference>
<dbReference type="Proteomes" id="UP001432027">
    <property type="component" value="Unassembled WGS sequence"/>
</dbReference>
<feature type="non-terminal residue" evidence="1">
    <location>
        <position position="1"/>
    </location>
</feature>
<dbReference type="EMBL" id="BTSX01000002">
    <property type="protein sequence ID" value="GMS86673.1"/>
    <property type="molecule type" value="Genomic_DNA"/>
</dbReference>
<accession>A0AAV5SU79</accession>
<evidence type="ECO:0000313" key="1">
    <source>
        <dbReference type="EMBL" id="GMS86673.1"/>
    </source>
</evidence>
<keyword evidence="2" id="KW-1185">Reference proteome</keyword>
<sequence>IACTEDHCYCRDQTQHFHVKIPDQPHTYGAIIACMDGTNWRLVSLNPGGGGNTAIAPEYLAGACQAVQPTSFPSCMRQMPVVYKGMRNGDVLFE</sequence>
<dbReference type="AlphaFoldDB" id="A0AAV5SU79"/>
<organism evidence="1 2">
    <name type="scientific">Pristionchus entomophagus</name>
    <dbReference type="NCBI Taxonomy" id="358040"/>
    <lineage>
        <taxon>Eukaryota</taxon>
        <taxon>Metazoa</taxon>
        <taxon>Ecdysozoa</taxon>
        <taxon>Nematoda</taxon>
        <taxon>Chromadorea</taxon>
        <taxon>Rhabditida</taxon>
        <taxon>Rhabditina</taxon>
        <taxon>Diplogasteromorpha</taxon>
        <taxon>Diplogasteroidea</taxon>
        <taxon>Neodiplogasteridae</taxon>
        <taxon>Pristionchus</taxon>
    </lineage>
</organism>
<comment type="caution">
    <text evidence="1">The sequence shown here is derived from an EMBL/GenBank/DDBJ whole genome shotgun (WGS) entry which is preliminary data.</text>
</comment>
<gene>
    <name evidence="1" type="ORF">PENTCL1PPCAC_8848</name>
</gene>